<sequence length="563" mass="62801">MIKNISDFNNRVFEKFVIMKSCCMDFIFQKFSIEKAKYFLTQHIEMKPRVICVPMILEIVLPPALIPLSNIGRLTCRIDILSIGRTRYWRPGLHHKHGAQGCIADGPPPQVFLEVVMLQVTGDLAYVTSMVRKDVLRTDRHHKLLETWPTSQAWCARMYCGQTATTSISRGSDVAGYWRPGLRHKHGAQGCIADGPPPQVFLEVVMLQVTGDLAYVTSMVRKDVLRTDRHHKLLVTWPTSQAWCARMYCGRTATTSISRGSDVAGYWRLGLRHKHGAQGCIADGPPPQVFLEVVMLQVTGDLAYVTSMVRKDVLRTDRHHKLLETWPTSQAWCARMYCGQTATTSISRGSDVAGYWRLGLRHKHGAQGCIADGPPPQVFLEVVTLQVTGDLAYVTSMVRKDVLRTDRHHKPGLRHKHGAQGCIADGPPPQVFLEVVMLQVTGDLAYVTSMVRKDVLRTDRHHKFYAGSDDNQNIASLFNILTTFESTAVRLLAVAGAERSSHDPGSEQSILALVLSGASTLSKGGWHAALWFGWLVMWPSRSWTMGGSGSPAFVWMCPCTTKR</sequence>
<keyword evidence="2" id="KW-1185">Reference proteome</keyword>
<protein>
    <submittedName>
        <fullName evidence="1">Uncharacterized protein</fullName>
    </submittedName>
</protein>
<gene>
    <name evidence="1" type="ORF">PR048_032009</name>
</gene>
<proteinExistence type="predicted"/>
<accession>A0ABQ9G6W5</accession>
<dbReference type="SUPFAM" id="SSF47923">
    <property type="entry name" value="Ypt/Rab-GAP domain of gyp1p"/>
    <property type="match status" value="1"/>
</dbReference>
<dbReference type="Proteomes" id="UP001159363">
    <property type="component" value="Chromosome 14"/>
</dbReference>
<evidence type="ECO:0000313" key="2">
    <source>
        <dbReference type="Proteomes" id="UP001159363"/>
    </source>
</evidence>
<reference evidence="1 2" key="1">
    <citation type="submission" date="2023-02" db="EMBL/GenBank/DDBJ databases">
        <title>LHISI_Scaffold_Assembly.</title>
        <authorList>
            <person name="Stuart O.P."/>
            <person name="Cleave R."/>
            <person name="Magrath M.J.L."/>
            <person name="Mikheyev A.S."/>
        </authorList>
    </citation>
    <scope>NUCLEOTIDE SEQUENCE [LARGE SCALE GENOMIC DNA]</scope>
    <source>
        <strain evidence="1">Daus_M_001</strain>
        <tissue evidence="1">Leg muscle</tissue>
    </source>
</reference>
<dbReference type="EMBL" id="JARBHB010000015">
    <property type="protein sequence ID" value="KAJ8868200.1"/>
    <property type="molecule type" value="Genomic_DNA"/>
</dbReference>
<name>A0ABQ9G6W5_9NEOP</name>
<organism evidence="1 2">
    <name type="scientific">Dryococelus australis</name>
    <dbReference type="NCBI Taxonomy" id="614101"/>
    <lineage>
        <taxon>Eukaryota</taxon>
        <taxon>Metazoa</taxon>
        <taxon>Ecdysozoa</taxon>
        <taxon>Arthropoda</taxon>
        <taxon>Hexapoda</taxon>
        <taxon>Insecta</taxon>
        <taxon>Pterygota</taxon>
        <taxon>Neoptera</taxon>
        <taxon>Polyneoptera</taxon>
        <taxon>Phasmatodea</taxon>
        <taxon>Verophasmatodea</taxon>
        <taxon>Anareolatae</taxon>
        <taxon>Phasmatidae</taxon>
        <taxon>Eurycanthinae</taxon>
        <taxon>Dryococelus</taxon>
    </lineage>
</organism>
<dbReference type="InterPro" id="IPR035969">
    <property type="entry name" value="Rab-GAP_TBC_sf"/>
</dbReference>
<evidence type="ECO:0000313" key="1">
    <source>
        <dbReference type="EMBL" id="KAJ8868200.1"/>
    </source>
</evidence>
<comment type="caution">
    <text evidence="1">The sequence shown here is derived from an EMBL/GenBank/DDBJ whole genome shotgun (WGS) entry which is preliminary data.</text>
</comment>